<dbReference type="AlphaFoldDB" id="A0A9N9GFN1"/>
<evidence type="ECO:0000313" key="2">
    <source>
        <dbReference type="EMBL" id="CAG8599017.1"/>
    </source>
</evidence>
<accession>A0A9N9GFN1</accession>
<name>A0A9N9GFN1_9GLOM</name>
<sequence length="196" mass="22690">MTSRSISRPSILLYQSSFHTLQKLQPDIEKNKSEGKKWRGDREGVGHCQNNHLSNLATRRVSYGAISGGLHPKFQAQWENVKLFWNNIEFENVEISTRLLEKKLDKIEEKLIDTIFFNKKKQQLQVTINASNQINVIQNRSVNMARNVDMIRRSIRRHQKGVKQEVRVSIPDYNEETNEASNSDASIPELSSQEIN</sequence>
<evidence type="ECO:0000256" key="1">
    <source>
        <dbReference type="SAM" id="MobiDB-lite"/>
    </source>
</evidence>
<feature type="compositionally biased region" description="Polar residues" evidence="1">
    <location>
        <begin position="179"/>
        <end position="196"/>
    </location>
</feature>
<dbReference type="EMBL" id="CAJVPV010006006">
    <property type="protein sequence ID" value="CAG8599017.1"/>
    <property type="molecule type" value="Genomic_DNA"/>
</dbReference>
<comment type="caution">
    <text evidence="2">The sequence shown here is derived from an EMBL/GenBank/DDBJ whole genome shotgun (WGS) entry which is preliminary data.</text>
</comment>
<organism evidence="2 3">
    <name type="scientific">Acaulospora morrowiae</name>
    <dbReference type="NCBI Taxonomy" id="94023"/>
    <lineage>
        <taxon>Eukaryota</taxon>
        <taxon>Fungi</taxon>
        <taxon>Fungi incertae sedis</taxon>
        <taxon>Mucoromycota</taxon>
        <taxon>Glomeromycotina</taxon>
        <taxon>Glomeromycetes</taxon>
        <taxon>Diversisporales</taxon>
        <taxon>Acaulosporaceae</taxon>
        <taxon>Acaulospora</taxon>
    </lineage>
</organism>
<gene>
    <name evidence="2" type="ORF">AMORRO_LOCUS7699</name>
</gene>
<reference evidence="2" key="1">
    <citation type="submission" date="2021-06" db="EMBL/GenBank/DDBJ databases">
        <authorList>
            <person name="Kallberg Y."/>
            <person name="Tangrot J."/>
            <person name="Rosling A."/>
        </authorList>
    </citation>
    <scope>NUCLEOTIDE SEQUENCE</scope>
    <source>
        <strain evidence="2">CL551</strain>
    </source>
</reference>
<feature type="region of interest" description="Disordered" evidence="1">
    <location>
        <begin position="162"/>
        <end position="196"/>
    </location>
</feature>
<evidence type="ECO:0000313" key="3">
    <source>
        <dbReference type="Proteomes" id="UP000789342"/>
    </source>
</evidence>
<proteinExistence type="predicted"/>
<keyword evidence="3" id="KW-1185">Reference proteome</keyword>
<dbReference type="Proteomes" id="UP000789342">
    <property type="component" value="Unassembled WGS sequence"/>
</dbReference>
<protein>
    <submittedName>
        <fullName evidence="2">18409_t:CDS:1</fullName>
    </submittedName>
</protein>